<evidence type="ECO:0000313" key="4">
    <source>
        <dbReference type="Proteomes" id="UP001612741"/>
    </source>
</evidence>
<evidence type="ECO:0000313" key="3">
    <source>
        <dbReference type="EMBL" id="MFI6498130.1"/>
    </source>
</evidence>
<comment type="caution">
    <text evidence="3">The sequence shown here is derived from an EMBL/GenBank/DDBJ whole genome shotgun (WGS) entry which is preliminary data.</text>
</comment>
<sequence length="512" mass="55751">MGTQDLSRRTALHGGLAAIGSLALPPVAPGPGEPAPVKEENRHQGNPGWNDGRLRSFDDLRDIQGYPSSPSVNLGESIAFHVSTGSRAMPFRVEVHRVGHYAGAGARFMVRSPVLRGVRQPVPRQGEHGVIRCGWKPSWRFTVPRSWTSGLYIASFVDAHGRRGQAPFVVRDDRSKSAFLVVLPFTTYQAYNLFPADGSLGASLYYGYVPASDTARLDRPAPDGGVYQAKPVPGKDYVMHYPARARTVSFERPFAWHGLPSGFHLDLAFIRWSEAMGLDLSYAASTDLDAGRVRPARHRALVFSGHDEYWSSRMRDAVEGAVENGVSVAFLAANNVYWRVRLSGGDRPDLTCFKTDPDPQDELSTDTWRALGDQGEHAEQRLLGTQYLGIVTSPAPLIVRDPQHWFWRGTGVRDGEALPGLVAGEADGLAPGTPRPDAARAWFLSESPVATTQGTTIQRTSLYQAPSGAWVFNAGTLGWTPALLTSARIRTATANLLRRMARTRSGPSGESG</sequence>
<keyword evidence="4" id="KW-1185">Reference proteome</keyword>
<dbReference type="Pfam" id="PF20254">
    <property type="entry name" value="DMFA2_C"/>
    <property type="match status" value="1"/>
</dbReference>
<protein>
    <submittedName>
        <fullName evidence="3">N,N-dimethylformamidase beta subunit family domain-containing protein</fullName>
    </submittedName>
</protein>
<reference evidence="3 4" key="1">
    <citation type="submission" date="2024-10" db="EMBL/GenBank/DDBJ databases">
        <title>The Natural Products Discovery Center: Release of the First 8490 Sequenced Strains for Exploring Actinobacteria Biosynthetic Diversity.</title>
        <authorList>
            <person name="Kalkreuter E."/>
            <person name="Kautsar S.A."/>
            <person name="Yang D."/>
            <person name="Bader C.D."/>
            <person name="Teijaro C.N."/>
            <person name="Fluegel L."/>
            <person name="Davis C.M."/>
            <person name="Simpson J.R."/>
            <person name="Lauterbach L."/>
            <person name="Steele A.D."/>
            <person name="Gui C."/>
            <person name="Meng S."/>
            <person name="Li G."/>
            <person name="Viehrig K."/>
            <person name="Ye F."/>
            <person name="Su P."/>
            <person name="Kiefer A.F."/>
            <person name="Nichols A."/>
            <person name="Cepeda A.J."/>
            <person name="Yan W."/>
            <person name="Fan B."/>
            <person name="Jiang Y."/>
            <person name="Adhikari A."/>
            <person name="Zheng C.-J."/>
            <person name="Schuster L."/>
            <person name="Cowan T.M."/>
            <person name="Smanski M.J."/>
            <person name="Chevrette M.G."/>
            <person name="De Carvalho L.P.S."/>
            <person name="Shen B."/>
        </authorList>
    </citation>
    <scope>NUCLEOTIDE SEQUENCE [LARGE SCALE GENOMIC DNA]</scope>
    <source>
        <strain evidence="3 4">NPDC050545</strain>
    </source>
</reference>
<evidence type="ECO:0000259" key="2">
    <source>
        <dbReference type="Pfam" id="PF20254"/>
    </source>
</evidence>
<dbReference type="PROSITE" id="PS51318">
    <property type="entry name" value="TAT"/>
    <property type="match status" value="1"/>
</dbReference>
<dbReference type="RefSeq" id="WP_397081387.1">
    <property type="nucleotide sequence ID" value="NZ_JBITGY010000003.1"/>
</dbReference>
<proteinExistence type="predicted"/>
<dbReference type="InterPro" id="IPR046540">
    <property type="entry name" value="DMFA2_C"/>
</dbReference>
<dbReference type="InterPro" id="IPR006311">
    <property type="entry name" value="TAT_signal"/>
</dbReference>
<accession>A0ABW7YQD1</accession>
<organism evidence="3 4">
    <name type="scientific">Nonomuraea typhae</name>
    <dbReference type="NCBI Taxonomy" id="2603600"/>
    <lineage>
        <taxon>Bacteria</taxon>
        <taxon>Bacillati</taxon>
        <taxon>Actinomycetota</taxon>
        <taxon>Actinomycetes</taxon>
        <taxon>Streptosporangiales</taxon>
        <taxon>Streptosporangiaceae</taxon>
        <taxon>Nonomuraea</taxon>
    </lineage>
</organism>
<feature type="region of interest" description="Disordered" evidence="1">
    <location>
        <begin position="23"/>
        <end position="52"/>
    </location>
</feature>
<evidence type="ECO:0000256" key="1">
    <source>
        <dbReference type="SAM" id="MobiDB-lite"/>
    </source>
</evidence>
<dbReference type="Proteomes" id="UP001612741">
    <property type="component" value="Unassembled WGS sequence"/>
</dbReference>
<gene>
    <name evidence="3" type="ORF">ACIBG2_12125</name>
</gene>
<feature type="domain" description="N,N-dimethylformamidase beta subunit-like C-terminal" evidence="2">
    <location>
        <begin position="92"/>
        <end position="483"/>
    </location>
</feature>
<dbReference type="EMBL" id="JBITGY010000003">
    <property type="protein sequence ID" value="MFI6498130.1"/>
    <property type="molecule type" value="Genomic_DNA"/>
</dbReference>
<name>A0ABW7YQD1_9ACTN</name>